<organism evidence="5 6">
    <name type="scientific">SAR86 cluster bacterium SAR86B</name>
    <dbReference type="NCBI Taxonomy" id="1123867"/>
    <lineage>
        <taxon>Bacteria</taxon>
        <taxon>Pseudomonadati</taxon>
        <taxon>Pseudomonadota</taxon>
        <taxon>Gammaproteobacteria</taxon>
        <taxon>SAR86 cluster</taxon>
    </lineage>
</organism>
<dbReference type="Proteomes" id="UP000010116">
    <property type="component" value="Unassembled WGS sequence"/>
</dbReference>
<dbReference type="InterPro" id="IPR050376">
    <property type="entry name" value="Pterin-4-alpha-carb_dehyd"/>
</dbReference>
<dbReference type="AlphaFoldDB" id="J5KDA2"/>
<dbReference type="HOGENOM" id="CLU_081974_4_5_6"/>
<evidence type="ECO:0000313" key="6">
    <source>
        <dbReference type="Proteomes" id="UP000010116"/>
    </source>
</evidence>
<accession>J5KDA2</accession>
<comment type="similarity">
    <text evidence="2">Belongs to the pterin-4-alpha-carbinolamine dehydratase family.</text>
</comment>
<dbReference type="Gene3D" id="3.30.1360.20">
    <property type="entry name" value="Transcriptional coactivator/pterin dehydratase"/>
    <property type="match status" value="1"/>
</dbReference>
<name>J5KDA2_9GAMM</name>
<dbReference type="CDD" id="cd00913">
    <property type="entry name" value="PCD_DCoH_subfamily_a"/>
    <property type="match status" value="1"/>
</dbReference>
<protein>
    <recommendedName>
        <fullName evidence="3">4a-hydroxytetrahydrobiopterin dehydratase</fullName>
        <ecNumber evidence="3">4.2.1.96</ecNumber>
    </recommendedName>
</protein>
<evidence type="ECO:0000256" key="2">
    <source>
        <dbReference type="ARBA" id="ARBA00006472"/>
    </source>
</evidence>
<dbReference type="PANTHER" id="PTHR42805:SF1">
    <property type="entry name" value="PTERIN-4-ALPHA-CARBINOLAMINE DEHYDRATASE-RELATED"/>
    <property type="match status" value="1"/>
</dbReference>
<dbReference type="EC" id="4.2.1.96" evidence="3"/>
<evidence type="ECO:0000256" key="4">
    <source>
        <dbReference type="ARBA" id="ARBA00023239"/>
    </source>
</evidence>
<dbReference type="EMBL" id="JH611185">
    <property type="protein sequence ID" value="EJP72973.1"/>
    <property type="molecule type" value="Genomic_DNA"/>
</dbReference>
<dbReference type="GO" id="GO:0008124">
    <property type="term" value="F:4-alpha-hydroxytetrahydrobiopterin dehydratase activity"/>
    <property type="evidence" value="ECO:0007669"/>
    <property type="project" value="UniProtKB-EC"/>
</dbReference>
<keyword evidence="4" id="KW-0456">Lyase</keyword>
<dbReference type="GO" id="GO:0006729">
    <property type="term" value="P:tetrahydrobiopterin biosynthetic process"/>
    <property type="evidence" value="ECO:0007669"/>
    <property type="project" value="InterPro"/>
</dbReference>
<evidence type="ECO:0000313" key="5">
    <source>
        <dbReference type="EMBL" id="EJP72973.1"/>
    </source>
</evidence>
<evidence type="ECO:0000256" key="3">
    <source>
        <dbReference type="ARBA" id="ARBA00013252"/>
    </source>
</evidence>
<dbReference type="InterPro" id="IPR036428">
    <property type="entry name" value="PCD_sf"/>
</dbReference>
<dbReference type="SUPFAM" id="SSF55248">
    <property type="entry name" value="PCD-like"/>
    <property type="match status" value="1"/>
</dbReference>
<dbReference type="Pfam" id="PF01329">
    <property type="entry name" value="Pterin_4a"/>
    <property type="match status" value="1"/>
</dbReference>
<proteinExistence type="inferred from homology"/>
<dbReference type="PANTHER" id="PTHR42805">
    <property type="entry name" value="PTERIN-4-ALPHA-CARBINOLAMINE DEHYDRATASE-RELATED"/>
    <property type="match status" value="1"/>
</dbReference>
<sequence length="70" mass="8054">MLVKKFTFDDYETALAFTNAVAELAEAEGHHPKLILEWGLVYVSWWTHKINGLHKNDFICAAKTDLLYQS</sequence>
<dbReference type="InterPro" id="IPR001533">
    <property type="entry name" value="Pterin_deHydtase"/>
</dbReference>
<evidence type="ECO:0000256" key="1">
    <source>
        <dbReference type="ARBA" id="ARBA00001554"/>
    </source>
</evidence>
<gene>
    <name evidence="5" type="ORF">NT02SARS_0726</name>
</gene>
<comment type="catalytic activity">
    <reaction evidence="1">
        <text>(4aS,6R)-4a-hydroxy-L-erythro-5,6,7,8-tetrahydrobiopterin = (6R)-L-erythro-6,7-dihydrobiopterin + H2O</text>
        <dbReference type="Rhea" id="RHEA:11920"/>
        <dbReference type="ChEBI" id="CHEBI:15377"/>
        <dbReference type="ChEBI" id="CHEBI:15642"/>
        <dbReference type="ChEBI" id="CHEBI:43120"/>
        <dbReference type="EC" id="4.2.1.96"/>
    </reaction>
</comment>
<reference evidence="5 6" key="1">
    <citation type="journal article" date="2012" name="ISME J.">
        <title>Genomic insights to SAR86, an abundant and uncultivated marine bacterial lineage.</title>
        <authorList>
            <person name="Dupont C.L."/>
            <person name="Rusch D.B."/>
            <person name="Yooseph S."/>
            <person name="Lombardo M.J."/>
            <person name="Richter R.A."/>
            <person name="Valas R."/>
            <person name="Novotny M."/>
            <person name="Yee-Greenbaum J."/>
            <person name="Selengut J.D."/>
            <person name="Haft D.H."/>
            <person name="Halpern A.L."/>
            <person name="Lasken R.S."/>
            <person name="Nealson K."/>
            <person name="Friedman R."/>
            <person name="Venter J.C."/>
        </authorList>
    </citation>
    <scope>NUCLEOTIDE SEQUENCE [LARGE SCALE GENOMIC DNA]</scope>
</reference>